<protein>
    <submittedName>
        <fullName evidence="1">Uncharacterized protein</fullName>
    </submittedName>
</protein>
<evidence type="ECO:0000313" key="2">
    <source>
        <dbReference type="Proteomes" id="UP000481153"/>
    </source>
</evidence>
<keyword evidence="2" id="KW-1185">Reference proteome</keyword>
<dbReference type="AlphaFoldDB" id="A0A6G0WMI7"/>
<gene>
    <name evidence="1" type="ORF">Ae201684_013524</name>
</gene>
<dbReference type="Proteomes" id="UP000481153">
    <property type="component" value="Unassembled WGS sequence"/>
</dbReference>
<proteinExistence type="predicted"/>
<organism evidence="1 2">
    <name type="scientific">Aphanomyces euteiches</name>
    <dbReference type="NCBI Taxonomy" id="100861"/>
    <lineage>
        <taxon>Eukaryota</taxon>
        <taxon>Sar</taxon>
        <taxon>Stramenopiles</taxon>
        <taxon>Oomycota</taxon>
        <taxon>Saprolegniomycetes</taxon>
        <taxon>Saprolegniales</taxon>
        <taxon>Verrucalvaceae</taxon>
        <taxon>Aphanomyces</taxon>
    </lineage>
</organism>
<dbReference type="VEuPathDB" id="FungiDB:AeMF1_000439"/>
<sequence length="159" mass="17670">MLLAASASRQALPCDSDVAVLLSIAQLRHDQLIQAVYEWCVDIDAVLDANSPKAFDPELANMLHAGLECLRHTTCAYMTVFGLLHDVLDKVHDQHVVATIGERDAAWHTELDELNTLETLVHQTQTYQMVGLVDPMHIHAAALKTICVDLKARFEQPSF</sequence>
<dbReference type="EMBL" id="VJMJ01000175">
    <property type="protein sequence ID" value="KAF0728560.1"/>
    <property type="molecule type" value="Genomic_DNA"/>
</dbReference>
<comment type="caution">
    <text evidence="1">The sequence shown here is derived from an EMBL/GenBank/DDBJ whole genome shotgun (WGS) entry which is preliminary data.</text>
</comment>
<evidence type="ECO:0000313" key="1">
    <source>
        <dbReference type="EMBL" id="KAF0728560.1"/>
    </source>
</evidence>
<dbReference type="OrthoDB" id="10280159at2759"/>
<reference evidence="1 2" key="1">
    <citation type="submission" date="2019-07" db="EMBL/GenBank/DDBJ databases">
        <title>Genomics analysis of Aphanomyces spp. identifies a new class of oomycete effector associated with host adaptation.</title>
        <authorList>
            <person name="Gaulin E."/>
        </authorList>
    </citation>
    <scope>NUCLEOTIDE SEQUENCE [LARGE SCALE GENOMIC DNA]</scope>
    <source>
        <strain evidence="1 2">ATCC 201684</strain>
    </source>
</reference>
<accession>A0A6G0WMI7</accession>
<name>A0A6G0WMI7_9STRA</name>